<reference evidence="3 4" key="1">
    <citation type="submission" date="2024-10" db="EMBL/GenBank/DDBJ databases">
        <authorList>
            <person name="Kim D."/>
        </authorList>
    </citation>
    <scope>NUCLEOTIDE SEQUENCE [LARGE SCALE GENOMIC DNA]</scope>
    <source>
        <strain evidence="3">BH-2024</strain>
    </source>
</reference>
<dbReference type="InterPro" id="IPR003100">
    <property type="entry name" value="PAZ_dom"/>
</dbReference>
<dbReference type="CDD" id="cd02846">
    <property type="entry name" value="PAZ_argonaute_like"/>
    <property type="match status" value="1"/>
</dbReference>
<evidence type="ECO:0000313" key="3">
    <source>
        <dbReference type="EMBL" id="KAL3117643.1"/>
    </source>
</evidence>
<feature type="domain" description="PAZ" evidence="2">
    <location>
        <begin position="92"/>
        <end position="202"/>
    </location>
</feature>
<gene>
    <name evidence="3" type="ORF">niasHT_004308</name>
</gene>
<dbReference type="InterPro" id="IPR036085">
    <property type="entry name" value="PAZ_dom_sf"/>
</dbReference>
<organism evidence="3 4">
    <name type="scientific">Heterodera trifolii</name>
    <dbReference type="NCBI Taxonomy" id="157864"/>
    <lineage>
        <taxon>Eukaryota</taxon>
        <taxon>Metazoa</taxon>
        <taxon>Ecdysozoa</taxon>
        <taxon>Nematoda</taxon>
        <taxon>Chromadorea</taxon>
        <taxon>Rhabditida</taxon>
        <taxon>Tylenchina</taxon>
        <taxon>Tylenchomorpha</taxon>
        <taxon>Tylenchoidea</taxon>
        <taxon>Heteroderidae</taxon>
        <taxon>Heteroderinae</taxon>
        <taxon>Heterodera</taxon>
    </lineage>
</organism>
<keyword evidence="4" id="KW-1185">Reference proteome</keyword>
<sequence length="212" mass="24582">MDAILATDWLHNAFPERKTTTTTINGVEEELDNAAKSEEQISWLKIIEEEEERRSEMQTGEMEVERTKEIAPPKRQHSQSKCSCNEKQKSVPLIDFLCQHYKCSIKELHVLLQTLNKRREVSEMLRSQLQLRTSHLRPAWKNFRVHCNELTIHPAQTAYALRGYLGITVRIYYYVKHGIKLVYPQLPCVLQFGGGDHCSLFPLECLSVIKDA</sequence>
<dbReference type="EMBL" id="JBICBT010000313">
    <property type="protein sequence ID" value="KAL3117643.1"/>
    <property type="molecule type" value="Genomic_DNA"/>
</dbReference>
<dbReference type="AlphaFoldDB" id="A0ABD2LRA9"/>
<dbReference type="PROSITE" id="PS50821">
    <property type="entry name" value="PAZ"/>
    <property type="match status" value="1"/>
</dbReference>
<evidence type="ECO:0000313" key="4">
    <source>
        <dbReference type="Proteomes" id="UP001620626"/>
    </source>
</evidence>
<proteinExistence type="predicted"/>
<accession>A0ABD2LRA9</accession>
<dbReference type="SUPFAM" id="SSF101690">
    <property type="entry name" value="PAZ domain"/>
    <property type="match status" value="1"/>
</dbReference>
<evidence type="ECO:0000256" key="1">
    <source>
        <dbReference type="SAM" id="MobiDB-lite"/>
    </source>
</evidence>
<dbReference type="Gene3D" id="2.170.260.10">
    <property type="entry name" value="paz domain"/>
    <property type="match status" value="1"/>
</dbReference>
<dbReference type="Proteomes" id="UP001620626">
    <property type="component" value="Unassembled WGS sequence"/>
</dbReference>
<feature type="compositionally biased region" description="Basic and acidic residues" evidence="1">
    <location>
        <begin position="63"/>
        <end position="72"/>
    </location>
</feature>
<feature type="region of interest" description="Disordered" evidence="1">
    <location>
        <begin position="52"/>
        <end position="80"/>
    </location>
</feature>
<protein>
    <recommendedName>
        <fullName evidence="2">PAZ domain-containing protein</fullName>
    </recommendedName>
</protein>
<evidence type="ECO:0000259" key="2">
    <source>
        <dbReference type="PROSITE" id="PS50821"/>
    </source>
</evidence>
<comment type="caution">
    <text evidence="3">The sequence shown here is derived from an EMBL/GenBank/DDBJ whole genome shotgun (WGS) entry which is preliminary data.</text>
</comment>
<name>A0ABD2LRA9_9BILA</name>